<protein>
    <submittedName>
        <fullName evidence="1">Uncharacterized protein</fullName>
    </submittedName>
</protein>
<gene>
    <name evidence="1" type="ORF">LCGC14_2558200</name>
</gene>
<organism evidence="1">
    <name type="scientific">marine sediment metagenome</name>
    <dbReference type="NCBI Taxonomy" id="412755"/>
    <lineage>
        <taxon>unclassified sequences</taxon>
        <taxon>metagenomes</taxon>
        <taxon>ecological metagenomes</taxon>
    </lineage>
</organism>
<sequence>MKIYTRIKIDFNHVDTGRTVEEEFFDYEGPVSYCRADDD</sequence>
<reference evidence="1" key="1">
    <citation type="journal article" date="2015" name="Nature">
        <title>Complex archaea that bridge the gap between prokaryotes and eukaryotes.</title>
        <authorList>
            <person name="Spang A."/>
            <person name="Saw J.H."/>
            <person name="Jorgensen S.L."/>
            <person name="Zaremba-Niedzwiedzka K."/>
            <person name="Martijn J."/>
            <person name="Lind A.E."/>
            <person name="van Eijk R."/>
            <person name="Schleper C."/>
            <person name="Guy L."/>
            <person name="Ettema T.J."/>
        </authorList>
    </citation>
    <scope>NUCLEOTIDE SEQUENCE</scope>
</reference>
<name>A0A0F9AKW2_9ZZZZ</name>
<dbReference type="AlphaFoldDB" id="A0A0F9AKW2"/>
<evidence type="ECO:0000313" key="1">
    <source>
        <dbReference type="EMBL" id="KKL10204.1"/>
    </source>
</evidence>
<dbReference type="EMBL" id="LAZR01042157">
    <property type="protein sequence ID" value="KKL10204.1"/>
    <property type="molecule type" value="Genomic_DNA"/>
</dbReference>
<feature type="non-terminal residue" evidence="1">
    <location>
        <position position="39"/>
    </location>
</feature>
<accession>A0A0F9AKW2</accession>
<proteinExistence type="predicted"/>
<comment type="caution">
    <text evidence="1">The sequence shown here is derived from an EMBL/GenBank/DDBJ whole genome shotgun (WGS) entry which is preliminary data.</text>
</comment>